<dbReference type="SMART" id="SM00563">
    <property type="entry name" value="PlsC"/>
    <property type="match status" value="1"/>
</dbReference>
<dbReference type="HAMAP" id="MF_00393">
    <property type="entry name" value="Glyc3P_acyltrans"/>
    <property type="match status" value="1"/>
</dbReference>
<dbReference type="InterPro" id="IPR045520">
    <property type="entry name" value="GPAT/DHAPAT_C"/>
</dbReference>
<gene>
    <name evidence="15 17" type="primary">plsB</name>
    <name evidence="17" type="ORF">OE749_14215</name>
</gene>
<keyword evidence="11 15" id="KW-0594">Phospholipid biosynthesis</keyword>
<comment type="domain">
    <text evidence="15">The HXXXXD motif is essential for acyltransferase activity and may constitute the binding site for the phosphate moiety of the glycerol-3-phosphate.</text>
</comment>
<keyword evidence="15" id="KW-0443">Lipid metabolism</keyword>
<dbReference type="InterPro" id="IPR041728">
    <property type="entry name" value="GPAT/DHAPAT_LPLAT"/>
</dbReference>
<dbReference type="CDD" id="cd07993">
    <property type="entry name" value="LPLAT_DHAPAT-like"/>
    <property type="match status" value="1"/>
</dbReference>
<evidence type="ECO:0000313" key="18">
    <source>
        <dbReference type="Proteomes" id="UP001652504"/>
    </source>
</evidence>
<evidence type="ECO:0000256" key="6">
    <source>
        <dbReference type="ARBA" id="ARBA00013432"/>
    </source>
</evidence>
<evidence type="ECO:0000256" key="13">
    <source>
        <dbReference type="ARBA" id="ARBA00023315"/>
    </source>
</evidence>
<evidence type="ECO:0000259" key="16">
    <source>
        <dbReference type="SMART" id="SM00563"/>
    </source>
</evidence>
<keyword evidence="9 15" id="KW-0808">Transferase</keyword>
<keyword evidence="18" id="KW-1185">Reference proteome</keyword>
<dbReference type="Pfam" id="PF19277">
    <property type="entry name" value="GPAT_C"/>
    <property type="match status" value="1"/>
</dbReference>
<feature type="short sequence motif" description="HXXXXD motif" evidence="15">
    <location>
        <begin position="308"/>
        <end position="313"/>
    </location>
</feature>
<dbReference type="InterPro" id="IPR028354">
    <property type="entry name" value="GPAT_PlsB"/>
</dbReference>
<comment type="caution">
    <text evidence="17">The sequence shown here is derived from an EMBL/GenBank/DDBJ whole genome shotgun (WGS) entry which is preliminary data.</text>
</comment>
<evidence type="ECO:0000256" key="15">
    <source>
        <dbReference type="HAMAP-Rule" id="MF_00393"/>
    </source>
</evidence>
<dbReference type="GO" id="GO:0004366">
    <property type="term" value="F:glycerol-3-phosphate O-acyltransferase activity"/>
    <property type="evidence" value="ECO:0007669"/>
    <property type="project" value="UniProtKB-EC"/>
</dbReference>
<accession>A0ABT3AB61</accession>
<evidence type="ECO:0000256" key="7">
    <source>
        <dbReference type="ARBA" id="ARBA00022475"/>
    </source>
</evidence>
<keyword evidence="8 15" id="KW-0444">Lipid biosynthesis</keyword>
<dbReference type="Pfam" id="PF01553">
    <property type="entry name" value="Acyltransferase"/>
    <property type="match status" value="1"/>
</dbReference>
<comment type="similarity">
    <text evidence="4 15">Belongs to the GPAT/DAPAT family.</text>
</comment>
<dbReference type="EC" id="2.3.1.15" evidence="5 15"/>
<protein>
    <recommendedName>
        <fullName evidence="6 15">Glycerol-3-phosphate acyltransferase</fullName>
        <shortName evidence="15">GPAT</shortName>
        <ecNumber evidence="5 15">2.3.1.15</ecNumber>
    </recommendedName>
</protein>
<evidence type="ECO:0000256" key="3">
    <source>
        <dbReference type="ARBA" id="ARBA00005189"/>
    </source>
</evidence>
<keyword evidence="10 15" id="KW-0472">Membrane</keyword>
<dbReference type="InterPro" id="IPR022284">
    <property type="entry name" value="GPAT/DHAPAT"/>
</dbReference>
<evidence type="ECO:0000256" key="8">
    <source>
        <dbReference type="ARBA" id="ARBA00022516"/>
    </source>
</evidence>
<keyword evidence="13 15" id="KW-0012">Acyltransferase</keyword>
<dbReference type="NCBIfam" id="NF003441">
    <property type="entry name" value="PRK04974.1"/>
    <property type="match status" value="1"/>
</dbReference>
<dbReference type="RefSeq" id="WP_263713128.1">
    <property type="nucleotide sequence ID" value="NZ_JAOWKX010000007.1"/>
</dbReference>
<organism evidence="17 18">
    <name type="scientific">Fluctibacter corallii</name>
    <dbReference type="NCBI Taxonomy" id="2984329"/>
    <lineage>
        <taxon>Bacteria</taxon>
        <taxon>Pseudomonadati</taxon>
        <taxon>Pseudomonadota</taxon>
        <taxon>Gammaproteobacteria</taxon>
        <taxon>Alteromonadales</taxon>
        <taxon>Alteromonadaceae</taxon>
        <taxon>Fluctibacter</taxon>
    </lineage>
</organism>
<dbReference type="NCBIfam" id="TIGR03703">
    <property type="entry name" value="plsB"/>
    <property type="match status" value="1"/>
</dbReference>
<evidence type="ECO:0000256" key="9">
    <source>
        <dbReference type="ARBA" id="ARBA00022679"/>
    </source>
</evidence>
<sequence length="819" mass="91910">MVWLQKLLLAIISTPVKWLVRANSIPADIENELGIDKSKPIIYLLRTNSLTDQVALKMSADALGLPDPTKPIKLGKRDIKSCLFLQQPQSVFRGTSKPTSIADDFTRLFRLHRKDEQVDLQIVPVSIFWGRAPGKSSSGWSDLLADRASPSWLRKIFIVLFLGRDNFVCYSKAVSSKAMTQLKGTDEEIAHKLIRLAGTHFHRKRQTLTGPTLLERQDLNNAILGSDSVRKAIEEEVKHKKVSNDKARATAQSYINEIAADYREGLIRIGDRILTRIWNKIYDGIEVGNADKVRELAQNGHEIIYVPCHRSHMDYLLLTYVIYHEGLVTPHIAAGINLNFWPVGGIFRRGGAFFIRRSFAGNKLYTAVFREYLELLFNRGYSVKYYAEGGRSRTGRLLPPKTGMLAMTVQAVTKGINRPVSIVPVYIGYEHVMEVGSYLKELKGSTKKKESAFQIFSAIRKLKNYGHGFLNFGEPIQLNNFLDSKVEDWRSQSADPDKKPKWLTPTVNALANEVMLRINQSAAITGMSLCALCLLSAKKRAMSREELETAIDDYLNLLRACPYSASVSMPALSGKEIVTNTLKLNKIAVTQDSFGEIVSLERSNAVALTYYRNNIMHLVALPGLIAAIVVAHQSPDRTVVTTLVRQLYPLLQRELFIHMSQDAAQHYVEQLISAMVNQGLLVEDGEKICAPPATSPQSYSLWLLHRSVQETLHRYAIVLTLLEKDKQFSRGALEKQGRLLAERLSALHGISSPEFYDKNVLSTFINALKEQKIIGASEDGQLTHCATSEALRHEIVGLIAPEIQQRLEKLLHETEQKAS</sequence>
<evidence type="ECO:0000256" key="1">
    <source>
        <dbReference type="ARBA" id="ARBA00004413"/>
    </source>
</evidence>
<keyword evidence="7 15" id="KW-1003">Cell membrane</keyword>
<evidence type="ECO:0000313" key="17">
    <source>
        <dbReference type="EMBL" id="MCV2885849.1"/>
    </source>
</evidence>
<proteinExistence type="inferred from homology"/>
<evidence type="ECO:0000256" key="11">
    <source>
        <dbReference type="ARBA" id="ARBA00023209"/>
    </source>
</evidence>
<evidence type="ECO:0000256" key="4">
    <source>
        <dbReference type="ARBA" id="ARBA00007937"/>
    </source>
</evidence>
<dbReference type="PANTHER" id="PTHR12563:SF17">
    <property type="entry name" value="DIHYDROXYACETONE PHOSPHATE ACYLTRANSFERASE"/>
    <property type="match status" value="1"/>
</dbReference>
<dbReference type="InterPro" id="IPR002123">
    <property type="entry name" value="Plipid/glycerol_acylTrfase"/>
</dbReference>
<evidence type="ECO:0000256" key="14">
    <source>
        <dbReference type="ARBA" id="ARBA00048427"/>
    </source>
</evidence>
<comment type="pathway">
    <text evidence="2 15">Phospholipid metabolism; CDP-diacylglycerol biosynthesis; CDP-diacylglycerol from sn-glycerol 3-phosphate: step 1/3.</text>
</comment>
<dbReference type="Proteomes" id="UP001652504">
    <property type="component" value="Unassembled WGS sequence"/>
</dbReference>
<dbReference type="PANTHER" id="PTHR12563">
    <property type="entry name" value="GLYCEROL-3-PHOSPHATE ACYLTRANSFERASE"/>
    <property type="match status" value="1"/>
</dbReference>
<dbReference type="PIRSF" id="PIRSF000437">
    <property type="entry name" value="GPAT_DHAPAT"/>
    <property type="match status" value="1"/>
</dbReference>
<evidence type="ECO:0000256" key="2">
    <source>
        <dbReference type="ARBA" id="ARBA00004765"/>
    </source>
</evidence>
<dbReference type="SUPFAM" id="SSF69593">
    <property type="entry name" value="Glycerol-3-phosphate (1)-acyltransferase"/>
    <property type="match status" value="1"/>
</dbReference>
<keyword evidence="12 15" id="KW-1208">Phospholipid metabolism</keyword>
<dbReference type="EMBL" id="JAOWKX010000007">
    <property type="protein sequence ID" value="MCV2885849.1"/>
    <property type="molecule type" value="Genomic_DNA"/>
</dbReference>
<comment type="pathway">
    <text evidence="3">Lipid metabolism.</text>
</comment>
<evidence type="ECO:0000256" key="5">
    <source>
        <dbReference type="ARBA" id="ARBA00013113"/>
    </source>
</evidence>
<comment type="catalytic activity">
    <reaction evidence="14 15">
        <text>sn-glycerol 3-phosphate + an acyl-CoA = a 1-acyl-sn-glycero-3-phosphate + CoA</text>
        <dbReference type="Rhea" id="RHEA:15325"/>
        <dbReference type="ChEBI" id="CHEBI:57287"/>
        <dbReference type="ChEBI" id="CHEBI:57597"/>
        <dbReference type="ChEBI" id="CHEBI:57970"/>
        <dbReference type="ChEBI" id="CHEBI:58342"/>
        <dbReference type="EC" id="2.3.1.15"/>
    </reaction>
</comment>
<reference evidence="17 18" key="1">
    <citation type="submission" date="2022-10" db="EMBL/GenBank/DDBJ databases">
        <title>Aestuariibacter sp. AA17 isolated from Montipora capitata coral fragment.</title>
        <authorList>
            <person name="Emsley S.A."/>
            <person name="Pfannmuller K.M."/>
            <person name="Loughran R.M."/>
            <person name="Shlafstein M."/>
            <person name="Papke E."/>
            <person name="Saw J.H."/>
            <person name="Ushijima B."/>
            <person name="Videau P."/>
        </authorList>
    </citation>
    <scope>NUCLEOTIDE SEQUENCE [LARGE SCALE GENOMIC DNA]</scope>
    <source>
        <strain evidence="17 18">AA17</strain>
    </source>
</reference>
<evidence type="ECO:0000256" key="12">
    <source>
        <dbReference type="ARBA" id="ARBA00023264"/>
    </source>
</evidence>
<dbReference type="PIRSF" id="PIRSF500064">
    <property type="entry name" value="GPAT"/>
    <property type="match status" value="1"/>
</dbReference>
<feature type="domain" description="Phospholipid/glycerol acyltransferase" evidence="16">
    <location>
        <begin position="303"/>
        <end position="430"/>
    </location>
</feature>
<evidence type="ECO:0000256" key="10">
    <source>
        <dbReference type="ARBA" id="ARBA00023136"/>
    </source>
</evidence>
<name>A0ABT3AB61_9ALTE</name>
<comment type="subcellular location">
    <subcellularLocation>
        <location evidence="1 15">Cell membrane</location>
        <topology evidence="1 15">Peripheral membrane protein</topology>
        <orientation evidence="1 15">Cytoplasmic side</orientation>
    </subcellularLocation>
</comment>